<accession>A0A1X0IU60</accession>
<dbReference type="RefSeq" id="WP_083120486.1">
    <property type="nucleotide sequence ID" value="NZ_JACKUO010000017.1"/>
</dbReference>
<keyword evidence="1" id="KW-1133">Transmembrane helix</keyword>
<organism evidence="2 3">
    <name type="scientific">Mycolicibacterium rhodesiae</name>
    <name type="common">Mycobacterium rhodesiae</name>
    <dbReference type="NCBI Taxonomy" id="36814"/>
    <lineage>
        <taxon>Bacteria</taxon>
        <taxon>Bacillati</taxon>
        <taxon>Actinomycetota</taxon>
        <taxon>Actinomycetes</taxon>
        <taxon>Mycobacteriales</taxon>
        <taxon>Mycobacteriaceae</taxon>
        <taxon>Mycolicibacterium</taxon>
    </lineage>
</organism>
<keyword evidence="1" id="KW-0472">Membrane</keyword>
<dbReference type="AlphaFoldDB" id="A0A1X0IU60"/>
<evidence type="ECO:0000256" key="1">
    <source>
        <dbReference type="SAM" id="Phobius"/>
    </source>
</evidence>
<evidence type="ECO:0000313" key="2">
    <source>
        <dbReference type="EMBL" id="ORB51861.1"/>
    </source>
</evidence>
<proteinExistence type="predicted"/>
<comment type="caution">
    <text evidence="2">The sequence shown here is derived from an EMBL/GenBank/DDBJ whole genome shotgun (WGS) entry which is preliminary data.</text>
</comment>
<dbReference type="OrthoDB" id="4571146at2"/>
<keyword evidence="3" id="KW-1185">Reference proteome</keyword>
<protein>
    <submittedName>
        <fullName evidence="2">Uncharacterized protein</fullName>
    </submittedName>
</protein>
<reference evidence="2 3" key="1">
    <citation type="submission" date="2016-12" db="EMBL/GenBank/DDBJ databases">
        <title>The new phylogeny of genus Mycobacterium.</title>
        <authorList>
            <person name="Tortoli E."/>
            <person name="Trovato A."/>
            <person name="Cirillo D.M."/>
        </authorList>
    </citation>
    <scope>NUCLEOTIDE SEQUENCE [LARGE SCALE GENOMIC DNA]</scope>
    <source>
        <strain evidence="2 3">DSM 44223</strain>
    </source>
</reference>
<dbReference type="Proteomes" id="UP000192534">
    <property type="component" value="Unassembled WGS sequence"/>
</dbReference>
<name>A0A1X0IU60_MYCRH</name>
<sequence>MIRLVGGGLLLVVAAEVLAIVLSAGRWIMPVAGLAVAVFLIAARLTVDAAQRRSAPDPPSDDPAEALWRWRSRTESTVQWADSTREDWDRHLRPKLAREFVLATRQRDPVALQATGRIVFGDQLWPWVDPNNVKRNRSREPGPGYATLEEILRRMENL</sequence>
<dbReference type="EMBL" id="MVIH01000007">
    <property type="protein sequence ID" value="ORB51861.1"/>
    <property type="molecule type" value="Genomic_DNA"/>
</dbReference>
<evidence type="ECO:0000313" key="3">
    <source>
        <dbReference type="Proteomes" id="UP000192534"/>
    </source>
</evidence>
<gene>
    <name evidence="2" type="ORF">BST42_17055</name>
</gene>
<feature type="transmembrane region" description="Helical" evidence="1">
    <location>
        <begin position="29"/>
        <end position="47"/>
    </location>
</feature>
<keyword evidence="1" id="KW-0812">Transmembrane</keyword>